<dbReference type="Gene3D" id="1.25.50.20">
    <property type="match status" value="1"/>
</dbReference>
<evidence type="ECO:0000313" key="3">
    <source>
        <dbReference type="EMBL" id="TCD62082.1"/>
    </source>
</evidence>
<dbReference type="GO" id="GO:0043171">
    <property type="term" value="P:peptide catabolic process"/>
    <property type="evidence" value="ECO:0007669"/>
    <property type="project" value="TreeGrafter"/>
</dbReference>
<dbReference type="GO" id="GO:0016020">
    <property type="term" value="C:membrane"/>
    <property type="evidence" value="ECO:0007669"/>
    <property type="project" value="TreeGrafter"/>
</dbReference>
<dbReference type="Pfam" id="PF11838">
    <property type="entry name" value="ERAP1_C"/>
    <property type="match status" value="1"/>
</dbReference>
<feature type="non-terminal residue" evidence="3">
    <location>
        <position position="1"/>
    </location>
</feature>
<gene>
    <name evidence="3" type="primary">APE2_3</name>
    <name evidence="3" type="ORF">EIP91_007482</name>
</gene>
<evidence type="ECO:0000256" key="1">
    <source>
        <dbReference type="ARBA" id="ARBA00010136"/>
    </source>
</evidence>
<dbReference type="GO" id="GO:0006508">
    <property type="term" value="P:proteolysis"/>
    <property type="evidence" value="ECO:0007669"/>
    <property type="project" value="TreeGrafter"/>
</dbReference>
<dbReference type="PANTHER" id="PTHR11533:SF174">
    <property type="entry name" value="PUROMYCIN-SENSITIVE AMINOPEPTIDASE-RELATED"/>
    <property type="match status" value="1"/>
</dbReference>
<keyword evidence="4" id="KW-1185">Reference proteome</keyword>
<comment type="similarity">
    <text evidence="1">Belongs to the peptidase M1 family.</text>
</comment>
<dbReference type="GO" id="GO:0005737">
    <property type="term" value="C:cytoplasm"/>
    <property type="evidence" value="ECO:0007669"/>
    <property type="project" value="TreeGrafter"/>
</dbReference>
<proteinExistence type="inferred from homology"/>
<accession>A0A4R0R4B1</accession>
<dbReference type="Proteomes" id="UP000292702">
    <property type="component" value="Unassembled WGS sequence"/>
</dbReference>
<keyword evidence="3" id="KW-0378">Hydrolase</keyword>
<protein>
    <submittedName>
        <fullName evidence="3">Aminopeptidase 2 mitochondrial</fullName>
    </submittedName>
</protein>
<dbReference type="GO" id="GO:0008270">
    <property type="term" value="F:zinc ion binding"/>
    <property type="evidence" value="ECO:0007669"/>
    <property type="project" value="TreeGrafter"/>
</dbReference>
<keyword evidence="3" id="KW-0645">Protease</keyword>
<dbReference type="GO" id="GO:0070006">
    <property type="term" value="F:metalloaminopeptidase activity"/>
    <property type="evidence" value="ECO:0007669"/>
    <property type="project" value="TreeGrafter"/>
</dbReference>
<sequence>ASIDTQIVLDEREKTIPLNTQNFFKLNAETTGVYRVLYSGSRLAGIATEAAKNDSVLSLEDRMGLVLDGAALAKAGLMPTSNLLVLIDALRNETEYVVWTSLADSLHEVSTVWYEHEKIQELFKKFSKNIYTPLVQRLGYAAIEGESVDHRQLRVRAITGAAAAGESSVIKHLRELYDQYLGTGEVDPDLERLVFKTAVKYGGRAEFEAMKAVVAKPNTVSLGISALQALGATQDEALAAELIDSYLESVRSQDLYHVFLGFVPNRKFRRFAFKKFQERYYWLEDRLAGNYTLQSIIRIVTSGLSSWESHREVQDFFKNKDTSKYHMALAQALDKIAAKAAWIDRSTENILIWLETKEKA</sequence>
<name>A0A4R0R4B1_9APHY</name>
<dbReference type="OrthoDB" id="10031169at2759"/>
<dbReference type="InterPro" id="IPR050344">
    <property type="entry name" value="Peptidase_M1_aminopeptidases"/>
</dbReference>
<organism evidence="3 4">
    <name type="scientific">Steccherinum ochraceum</name>
    <dbReference type="NCBI Taxonomy" id="92696"/>
    <lineage>
        <taxon>Eukaryota</taxon>
        <taxon>Fungi</taxon>
        <taxon>Dikarya</taxon>
        <taxon>Basidiomycota</taxon>
        <taxon>Agaricomycotina</taxon>
        <taxon>Agaricomycetes</taxon>
        <taxon>Polyporales</taxon>
        <taxon>Steccherinaceae</taxon>
        <taxon>Steccherinum</taxon>
    </lineage>
</organism>
<dbReference type="GO" id="GO:0005615">
    <property type="term" value="C:extracellular space"/>
    <property type="evidence" value="ECO:0007669"/>
    <property type="project" value="TreeGrafter"/>
</dbReference>
<feature type="domain" description="ERAP1-like C-terminal" evidence="2">
    <location>
        <begin position="23"/>
        <end position="337"/>
    </location>
</feature>
<keyword evidence="3" id="KW-0031">Aminopeptidase</keyword>
<dbReference type="EMBL" id="RWJN01000403">
    <property type="protein sequence ID" value="TCD62082.1"/>
    <property type="molecule type" value="Genomic_DNA"/>
</dbReference>
<dbReference type="InterPro" id="IPR024571">
    <property type="entry name" value="ERAP1-like_C_dom"/>
</dbReference>
<evidence type="ECO:0000313" key="4">
    <source>
        <dbReference type="Proteomes" id="UP000292702"/>
    </source>
</evidence>
<comment type="caution">
    <text evidence="3">The sequence shown here is derived from an EMBL/GenBank/DDBJ whole genome shotgun (WGS) entry which is preliminary data.</text>
</comment>
<dbReference type="AlphaFoldDB" id="A0A4R0R4B1"/>
<dbReference type="PANTHER" id="PTHR11533">
    <property type="entry name" value="PROTEASE M1 ZINC METALLOPROTEASE"/>
    <property type="match status" value="1"/>
</dbReference>
<reference evidence="3 4" key="1">
    <citation type="submission" date="2018-11" db="EMBL/GenBank/DDBJ databases">
        <title>Genome assembly of Steccherinum ochraceum LE-BIN_3174, the white-rot fungus of the Steccherinaceae family (The Residual Polyporoid clade, Polyporales, Basidiomycota).</title>
        <authorList>
            <person name="Fedorova T.V."/>
            <person name="Glazunova O.A."/>
            <person name="Landesman E.O."/>
            <person name="Moiseenko K.V."/>
            <person name="Psurtseva N.V."/>
            <person name="Savinova O.S."/>
            <person name="Shakhova N.V."/>
            <person name="Tyazhelova T.V."/>
            <person name="Vasina D.V."/>
        </authorList>
    </citation>
    <scope>NUCLEOTIDE SEQUENCE [LARGE SCALE GENOMIC DNA]</scope>
    <source>
        <strain evidence="3 4">LE-BIN_3174</strain>
    </source>
</reference>
<dbReference type="STRING" id="92696.A0A4R0R4B1"/>
<dbReference type="GO" id="GO:0042277">
    <property type="term" value="F:peptide binding"/>
    <property type="evidence" value="ECO:0007669"/>
    <property type="project" value="TreeGrafter"/>
</dbReference>
<evidence type="ECO:0000259" key="2">
    <source>
        <dbReference type="Pfam" id="PF11838"/>
    </source>
</evidence>